<reference evidence="1 2" key="1">
    <citation type="journal article" date="2021" name="Elife">
        <title>Chloroplast acquisition without the gene transfer in kleptoplastic sea slugs, Plakobranchus ocellatus.</title>
        <authorList>
            <person name="Maeda T."/>
            <person name="Takahashi S."/>
            <person name="Yoshida T."/>
            <person name="Shimamura S."/>
            <person name="Takaki Y."/>
            <person name="Nagai Y."/>
            <person name="Toyoda A."/>
            <person name="Suzuki Y."/>
            <person name="Arimoto A."/>
            <person name="Ishii H."/>
            <person name="Satoh N."/>
            <person name="Nishiyama T."/>
            <person name="Hasebe M."/>
            <person name="Maruyama T."/>
            <person name="Minagawa J."/>
            <person name="Obokata J."/>
            <person name="Shigenobu S."/>
        </authorList>
    </citation>
    <scope>NUCLEOTIDE SEQUENCE [LARGE SCALE GENOMIC DNA]</scope>
</reference>
<name>A0AAV4GLS0_9GAST</name>
<organism evidence="1 2">
    <name type="scientific">Elysia marginata</name>
    <dbReference type="NCBI Taxonomy" id="1093978"/>
    <lineage>
        <taxon>Eukaryota</taxon>
        <taxon>Metazoa</taxon>
        <taxon>Spiralia</taxon>
        <taxon>Lophotrochozoa</taxon>
        <taxon>Mollusca</taxon>
        <taxon>Gastropoda</taxon>
        <taxon>Heterobranchia</taxon>
        <taxon>Euthyneura</taxon>
        <taxon>Panpulmonata</taxon>
        <taxon>Sacoglossa</taxon>
        <taxon>Placobranchoidea</taxon>
        <taxon>Plakobranchidae</taxon>
        <taxon>Elysia</taxon>
    </lineage>
</organism>
<evidence type="ECO:0000313" key="2">
    <source>
        <dbReference type="Proteomes" id="UP000762676"/>
    </source>
</evidence>
<proteinExistence type="predicted"/>
<sequence length="143" mass="15833">MPKLKGSEGCKESVETGLHLERSLQLRCSGADTIRGVNSHHPRFDRRRAGRQGLLLTVGRIFEASRTVTARLHPSSPRAISAYASTLSPSAEVNDVLCEELAEKNQRNPRQREPHVAWRLQRPDLVRTKTPGQTALVTSESAS</sequence>
<comment type="caution">
    <text evidence="1">The sequence shown here is derived from an EMBL/GenBank/DDBJ whole genome shotgun (WGS) entry which is preliminary data.</text>
</comment>
<gene>
    <name evidence="1" type="ORF">ElyMa_002474900</name>
</gene>
<evidence type="ECO:0000313" key="1">
    <source>
        <dbReference type="EMBL" id="GFR86727.1"/>
    </source>
</evidence>
<dbReference type="Proteomes" id="UP000762676">
    <property type="component" value="Unassembled WGS sequence"/>
</dbReference>
<protein>
    <submittedName>
        <fullName evidence="1">Uncharacterized protein</fullName>
    </submittedName>
</protein>
<accession>A0AAV4GLS0</accession>
<keyword evidence="2" id="KW-1185">Reference proteome</keyword>
<dbReference type="EMBL" id="BMAT01005058">
    <property type="protein sequence ID" value="GFR86727.1"/>
    <property type="molecule type" value="Genomic_DNA"/>
</dbReference>
<dbReference type="AlphaFoldDB" id="A0AAV4GLS0"/>